<dbReference type="PRINTS" id="PR00996">
    <property type="entry name" value="CHERMTFRASE"/>
</dbReference>
<keyword evidence="4" id="KW-0808">Transferase</keyword>
<keyword evidence="7" id="KW-1185">Reference proteome</keyword>
<proteinExistence type="predicted"/>
<dbReference type="InterPro" id="IPR022642">
    <property type="entry name" value="CheR_C"/>
</dbReference>
<reference evidence="6 7" key="1">
    <citation type="submission" date="2015-04" db="EMBL/GenBank/DDBJ databases">
        <title>Complete Sequence for the Genome of the Thioalkalivibrio versutus D301.</title>
        <authorList>
            <person name="Mu T."/>
            <person name="Zhou J."/>
            <person name="Xu X."/>
        </authorList>
    </citation>
    <scope>NUCLEOTIDE SEQUENCE [LARGE SCALE GENOMIC DNA]</scope>
    <source>
        <strain evidence="6 7">D301</strain>
    </source>
</reference>
<dbReference type="Gene3D" id="3.40.50.150">
    <property type="entry name" value="Vaccinia Virus protein VP39"/>
    <property type="match status" value="1"/>
</dbReference>
<dbReference type="KEGG" id="tvr:TVD_07915"/>
<dbReference type="InterPro" id="IPR036804">
    <property type="entry name" value="CheR_N_sf"/>
</dbReference>
<organism evidence="6 7">
    <name type="scientific">Thioalkalivibrio versutus</name>
    <dbReference type="NCBI Taxonomy" id="106634"/>
    <lineage>
        <taxon>Bacteria</taxon>
        <taxon>Pseudomonadati</taxon>
        <taxon>Pseudomonadota</taxon>
        <taxon>Gammaproteobacteria</taxon>
        <taxon>Chromatiales</taxon>
        <taxon>Ectothiorhodospiraceae</taxon>
        <taxon>Thioalkalivibrio</taxon>
    </lineage>
</organism>
<dbReference type="InterPro" id="IPR000780">
    <property type="entry name" value="CheR_MeTrfase"/>
</dbReference>
<dbReference type="EC" id="2.1.1.80" evidence="2"/>
<dbReference type="PATRIC" id="fig|106634.4.peg.1615"/>
<dbReference type="STRING" id="106634.TVD_07915"/>
<evidence type="ECO:0000256" key="4">
    <source>
        <dbReference type="ARBA" id="ARBA00022679"/>
    </source>
</evidence>
<dbReference type="InterPro" id="IPR050903">
    <property type="entry name" value="Bact_Chemotaxis_MeTrfase"/>
</dbReference>
<gene>
    <name evidence="6" type="ORF">TVD_07915</name>
</gene>
<dbReference type="AlphaFoldDB" id="A0A0G3GA80"/>
<comment type="catalytic activity">
    <reaction evidence="1">
        <text>L-glutamyl-[protein] + S-adenosyl-L-methionine = [protein]-L-glutamate 5-O-methyl ester + S-adenosyl-L-homocysteine</text>
        <dbReference type="Rhea" id="RHEA:24452"/>
        <dbReference type="Rhea" id="RHEA-COMP:10208"/>
        <dbReference type="Rhea" id="RHEA-COMP:10311"/>
        <dbReference type="ChEBI" id="CHEBI:29973"/>
        <dbReference type="ChEBI" id="CHEBI:57856"/>
        <dbReference type="ChEBI" id="CHEBI:59789"/>
        <dbReference type="ChEBI" id="CHEBI:82795"/>
        <dbReference type="EC" id="2.1.1.80"/>
    </reaction>
</comment>
<dbReference type="SMART" id="SM00138">
    <property type="entry name" value="MeTrc"/>
    <property type="match status" value="1"/>
</dbReference>
<evidence type="ECO:0000256" key="3">
    <source>
        <dbReference type="ARBA" id="ARBA00022603"/>
    </source>
</evidence>
<dbReference type="InterPro" id="IPR022641">
    <property type="entry name" value="CheR_N"/>
</dbReference>
<dbReference type="GO" id="GO:0008983">
    <property type="term" value="F:protein-glutamate O-methyltransferase activity"/>
    <property type="evidence" value="ECO:0007669"/>
    <property type="project" value="UniProtKB-EC"/>
</dbReference>
<evidence type="ECO:0000313" key="6">
    <source>
        <dbReference type="EMBL" id="AKJ96462.1"/>
    </source>
</evidence>
<dbReference type="EMBL" id="CP011367">
    <property type="protein sequence ID" value="AKJ96462.1"/>
    <property type="molecule type" value="Genomic_DNA"/>
</dbReference>
<evidence type="ECO:0000256" key="2">
    <source>
        <dbReference type="ARBA" id="ARBA00012534"/>
    </source>
</evidence>
<protein>
    <recommendedName>
        <fullName evidence="2">protein-glutamate O-methyltransferase</fullName>
        <ecNumber evidence="2">2.1.1.80</ecNumber>
    </recommendedName>
</protein>
<evidence type="ECO:0000256" key="1">
    <source>
        <dbReference type="ARBA" id="ARBA00001541"/>
    </source>
</evidence>
<dbReference type="InterPro" id="IPR029063">
    <property type="entry name" value="SAM-dependent_MTases_sf"/>
</dbReference>
<evidence type="ECO:0000313" key="7">
    <source>
        <dbReference type="Proteomes" id="UP000064201"/>
    </source>
</evidence>
<keyword evidence="5" id="KW-0949">S-adenosyl-L-methionine</keyword>
<keyword evidence="3" id="KW-0489">Methyltransferase</keyword>
<dbReference type="RefSeq" id="WP_018145462.1">
    <property type="nucleotide sequence ID" value="NZ_CP011367.1"/>
</dbReference>
<dbReference type="PANTHER" id="PTHR24422:SF21">
    <property type="entry name" value="CHEMOTAXIS PROTEIN METHYLTRANSFERASE 1"/>
    <property type="match status" value="1"/>
</dbReference>
<dbReference type="Gene3D" id="1.10.155.10">
    <property type="entry name" value="Chemotaxis receptor methyltransferase CheR, N-terminal domain"/>
    <property type="match status" value="1"/>
</dbReference>
<name>A0A0G3GA80_9GAMM</name>
<sequence length="271" mass="30686">MIDSRDYEEFSRFLQDCCGLVLGDSRQYLVSSRLSRLLDEFDFKSVPELLHAMRQAPNPRLRTRVIDAMTTNETSWFRDGFPFEILRHVLLPELAAKGGSIKVWSAGCSSGQEAYTISMVVSEWEESRPARKVPVSILGTDLSEKILDDARRAVYDGLSIVRGLSESRRARFFETVADGHKVIPDVQRRCRFQKLNLIDSYAALGKFDLVFCRNVLIYFSGDTKRQVLDAIARQMNPGGYLFLGASETAGPYTQAFETVRTEYGSVLRLKS</sequence>
<dbReference type="Pfam" id="PF01739">
    <property type="entry name" value="CheR"/>
    <property type="match status" value="1"/>
</dbReference>
<accession>A0A0G3GA80</accession>
<dbReference type="GO" id="GO:0032259">
    <property type="term" value="P:methylation"/>
    <property type="evidence" value="ECO:0007669"/>
    <property type="project" value="UniProtKB-KW"/>
</dbReference>
<dbReference type="SUPFAM" id="SSF47757">
    <property type="entry name" value="Chemotaxis receptor methyltransferase CheR, N-terminal domain"/>
    <property type="match status" value="1"/>
</dbReference>
<dbReference type="CDD" id="cd02440">
    <property type="entry name" value="AdoMet_MTases"/>
    <property type="match status" value="1"/>
</dbReference>
<dbReference type="SUPFAM" id="SSF53335">
    <property type="entry name" value="S-adenosyl-L-methionine-dependent methyltransferases"/>
    <property type="match status" value="1"/>
</dbReference>
<dbReference type="Proteomes" id="UP000064201">
    <property type="component" value="Chromosome"/>
</dbReference>
<dbReference type="PROSITE" id="PS50123">
    <property type="entry name" value="CHER"/>
    <property type="match status" value="1"/>
</dbReference>
<dbReference type="OrthoDB" id="9816309at2"/>
<dbReference type="PANTHER" id="PTHR24422">
    <property type="entry name" value="CHEMOTAXIS PROTEIN METHYLTRANSFERASE"/>
    <property type="match status" value="1"/>
</dbReference>
<dbReference type="Pfam" id="PF03705">
    <property type="entry name" value="CheR_N"/>
    <property type="match status" value="1"/>
</dbReference>
<evidence type="ECO:0000256" key="5">
    <source>
        <dbReference type="ARBA" id="ARBA00022691"/>
    </source>
</evidence>